<dbReference type="AlphaFoldDB" id="A0AAD0RS48"/>
<sequence>MNEVRIALELDTSAIDAAMASLEQLLQLFPERVQLFWQSLQSSVELVRFNSDRGAAANAGKVRILAQPSDRLAEFLATAWAIEG</sequence>
<dbReference type="Proteomes" id="UP000259465">
    <property type="component" value="Chromosome"/>
</dbReference>
<proteinExistence type="predicted"/>
<organism evidence="1 2">
    <name type="scientific">Chromobacterium rhizoryzae</name>
    <dbReference type="NCBI Taxonomy" id="1778675"/>
    <lineage>
        <taxon>Bacteria</taxon>
        <taxon>Pseudomonadati</taxon>
        <taxon>Pseudomonadota</taxon>
        <taxon>Betaproteobacteria</taxon>
        <taxon>Neisseriales</taxon>
        <taxon>Chromobacteriaceae</taxon>
        <taxon>Chromobacterium</taxon>
    </lineage>
</organism>
<evidence type="ECO:0000313" key="1">
    <source>
        <dbReference type="EMBL" id="AXT46380.1"/>
    </source>
</evidence>
<accession>A0AAD0RS48</accession>
<evidence type="ECO:0000313" key="2">
    <source>
        <dbReference type="Proteomes" id="UP000259465"/>
    </source>
</evidence>
<protein>
    <submittedName>
        <fullName evidence="1">Uncharacterized protein</fullName>
    </submittedName>
</protein>
<reference evidence="1 2" key="1">
    <citation type="submission" date="2018-08" db="EMBL/GenBank/DDBJ databases">
        <title>Complete genome sequence of JP2-74.</title>
        <authorList>
            <person name="Wu L."/>
        </authorList>
    </citation>
    <scope>NUCLEOTIDE SEQUENCE [LARGE SCALE GENOMIC DNA]</scope>
    <source>
        <strain evidence="1 2">JP2-74</strain>
    </source>
</reference>
<dbReference type="KEGG" id="crz:D1345_09350"/>
<keyword evidence="2" id="KW-1185">Reference proteome</keyword>
<dbReference type="EMBL" id="CP031968">
    <property type="protein sequence ID" value="AXT46380.1"/>
    <property type="molecule type" value="Genomic_DNA"/>
</dbReference>
<name>A0AAD0RS48_9NEIS</name>
<gene>
    <name evidence="1" type="ORF">D1345_09350</name>
</gene>